<proteinExistence type="inferred from homology"/>
<keyword evidence="2" id="KW-0229">DNA integration</keyword>
<dbReference type="SUPFAM" id="SSF56349">
    <property type="entry name" value="DNA breaking-rejoining enzymes"/>
    <property type="match status" value="1"/>
</dbReference>
<reference evidence="8 9" key="1">
    <citation type="submission" date="2014-12" db="EMBL/GenBank/DDBJ databases">
        <title>16Stimator: statistical estimation of ribosomal gene copy numbers from draft genome assemblies.</title>
        <authorList>
            <person name="Perisin M.A."/>
            <person name="Vetter M."/>
            <person name="Gilbert J.A."/>
            <person name="Bergelson J."/>
        </authorList>
    </citation>
    <scope>NUCLEOTIDE SEQUENCE [LARGE SCALE GENOMIC DNA]</scope>
    <source>
        <strain evidence="8 9">MEDvA23</strain>
    </source>
</reference>
<dbReference type="EMBL" id="JXQQ01000084">
    <property type="protein sequence ID" value="KIQ21938.1"/>
    <property type="molecule type" value="Genomic_DNA"/>
</dbReference>
<dbReference type="InterPro" id="IPR044068">
    <property type="entry name" value="CB"/>
</dbReference>
<organism evidence="8 9">
    <name type="scientific">Variovorax paradoxus</name>
    <dbReference type="NCBI Taxonomy" id="34073"/>
    <lineage>
        <taxon>Bacteria</taxon>
        <taxon>Pseudomonadati</taxon>
        <taxon>Pseudomonadota</taxon>
        <taxon>Betaproteobacteria</taxon>
        <taxon>Burkholderiales</taxon>
        <taxon>Comamonadaceae</taxon>
        <taxon>Variovorax</taxon>
    </lineage>
</organism>
<feature type="domain" description="Tyr recombinase" evidence="6">
    <location>
        <begin position="236"/>
        <end position="430"/>
    </location>
</feature>
<dbReference type="Proteomes" id="UP000032067">
    <property type="component" value="Unassembled WGS sequence"/>
</dbReference>
<evidence type="ECO:0000313" key="9">
    <source>
        <dbReference type="Proteomes" id="UP000032067"/>
    </source>
</evidence>
<comment type="caution">
    <text evidence="8">The sequence shown here is derived from an EMBL/GenBank/DDBJ whole genome shotgun (WGS) entry which is preliminary data.</text>
</comment>
<gene>
    <name evidence="8" type="ORF">RT97_27075</name>
</gene>
<dbReference type="InterPro" id="IPR050808">
    <property type="entry name" value="Phage_Integrase"/>
</dbReference>
<evidence type="ECO:0000313" key="8">
    <source>
        <dbReference type="EMBL" id="KIQ21938.1"/>
    </source>
</evidence>
<evidence type="ECO:0000259" key="6">
    <source>
        <dbReference type="PROSITE" id="PS51898"/>
    </source>
</evidence>
<evidence type="ECO:0000256" key="3">
    <source>
        <dbReference type="ARBA" id="ARBA00023125"/>
    </source>
</evidence>
<comment type="similarity">
    <text evidence="1">Belongs to the 'phage' integrase family.</text>
</comment>
<dbReference type="OrthoDB" id="9784724at2"/>
<accession>A0A0D0KYX5</accession>
<evidence type="ECO:0000256" key="5">
    <source>
        <dbReference type="PROSITE-ProRule" id="PRU01248"/>
    </source>
</evidence>
<dbReference type="GO" id="GO:0006310">
    <property type="term" value="P:DNA recombination"/>
    <property type="evidence" value="ECO:0007669"/>
    <property type="project" value="UniProtKB-KW"/>
</dbReference>
<dbReference type="PROSITE" id="PS51900">
    <property type="entry name" value="CB"/>
    <property type="match status" value="1"/>
</dbReference>
<dbReference type="Gene3D" id="1.10.443.10">
    <property type="entry name" value="Intergrase catalytic core"/>
    <property type="match status" value="1"/>
</dbReference>
<dbReference type="GO" id="GO:0015074">
    <property type="term" value="P:DNA integration"/>
    <property type="evidence" value="ECO:0007669"/>
    <property type="project" value="UniProtKB-KW"/>
</dbReference>
<feature type="domain" description="Core-binding (CB)" evidence="7">
    <location>
        <begin position="128"/>
        <end position="209"/>
    </location>
</feature>
<dbReference type="InterPro" id="IPR010998">
    <property type="entry name" value="Integrase_recombinase_N"/>
</dbReference>
<dbReference type="PROSITE" id="PS51898">
    <property type="entry name" value="TYR_RECOMBINASE"/>
    <property type="match status" value="1"/>
</dbReference>
<dbReference type="PANTHER" id="PTHR30629">
    <property type="entry name" value="PROPHAGE INTEGRASE"/>
    <property type="match status" value="1"/>
</dbReference>
<evidence type="ECO:0000256" key="4">
    <source>
        <dbReference type="ARBA" id="ARBA00023172"/>
    </source>
</evidence>
<dbReference type="AlphaFoldDB" id="A0A0D0KYX5"/>
<dbReference type="Gene3D" id="1.10.150.130">
    <property type="match status" value="1"/>
</dbReference>
<dbReference type="Pfam" id="PF00589">
    <property type="entry name" value="Phage_integrase"/>
    <property type="match status" value="1"/>
</dbReference>
<dbReference type="InterPro" id="IPR011010">
    <property type="entry name" value="DNA_brk_join_enz"/>
</dbReference>
<dbReference type="RefSeq" id="WP_042581944.1">
    <property type="nucleotide sequence ID" value="NZ_JXQQ01000084.1"/>
</dbReference>
<dbReference type="CDD" id="cd01184">
    <property type="entry name" value="INT_C_like_1"/>
    <property type="match status" value="1"/>
</dbReference>
<protein>
    <recommendedName>
        <fullName evidence="10">Integrase</fullName>
    </recommendedName>
</protein>
<evidence type="ECO:0000256" key="2">
    <source>
        <dbReference type="ARBA" id="ARBA00022908"/>
    </source>
</evidence>
<keyword evidence="3 5" id="KW-0238">DNA-binding</keyword>
<sequence length="441" mass="50251">MNRLPNVLKSRHGVYYLRTYRNGSEVRTSLRTKDWATAKLLALNFHLGRAMPNRKLDVEFPSGFKITNVNTADDYERLKELLANGDVKQFLELSSARIADVQAHVGITPAAAAAAPTAPAAPPKAKTKPFSEVVKLYLAEKKLDNTPKTLTEKLATYTEYQRLFGDVDLSALSIEASVSFKNRMVTNGANAPSINKKLSYLKDLFSYAINNKMYFEANPFDNLNISKKSKLRAATQSYREFTDSDLKRIFETSQYAEYMNEPDYHWLPFLGLYTGARIETLANLKVEQIQKDGDIWFLDIVKDKNANSIRQVPLHERIVESGFLKYVESVRAAGKVQLFPHLKPGKNGYSRNCSRRFGQYLDLVGIKELRKVFHSFRVTFINRMTNTGVHPAILMGLVGHYEQKRIDFSSAHFQTYQKEKPLEVLKAAIDRLEYDIKFAAH</sequence>
<evidence type="ECO:0000259" key="7">
    <source>
        <dbReference type="PROSITE" id="PS51900"/>
    </source>
</evidence>
<dbReference type="InterPro" id="IPR013762">
    <property type="entry name" value="Integrase-like_cat_sf"/>
</dbReference>
<evidence type="ECO:0008006" key="10">
    <source>
        <dbReference type="Google" id="ProtNLM"/>
    </source>
</evidence>
<keyword evidence="4" id="KW-0233">DNA recombination</keyword>
<dbReference type="InterPro" id="IPR002104">
    <property type="entry name" value="Integrase_catalytic"/>
</dbReference>
<name>A0A0D0KYX5_VARPD</name>
<dbReference type="PANTHER" id="PTHR30629:SF2">
    <property type="entry name" value="PROPHAGE INTEGRASE INTS-RELATED"/>
    <property type="match status" value="1"/>
</dbReference>
<dbReference type="GO" id="GO:0003677">
    <property type="term" value="F:DNA binding"/>
    <property type="evidence" value="ECO:0007669"/>
    <property type="project" value="UniProtKB-UniRule"/>
</dbReference>
<evidence type="ECO:0000256" key="1">
    <source>
        <dbReference type="ARBA" id="ARBA00008857"/>
    </source>
</evidence>